<reference evidence="3" key="1">
    <citation type="submission" date="2015-07" db="EMBL/GenBank/DDBJ databases">
        <title>Complete genome sequence and phylogenetic analysis of Limnochorda pilosa.</title>
        <authorList>
            <person name="Watanabe M."/>
            <person name="Kojima H."/>
            <person name="Fukui M."/>
        </authorList>
    </citation>
    <scope>NUCLEOTIDE SEQUENCE [LARGE SCALE GENOMIC DNA]</scope>
    <source>
        <strain evidence="3">HC45</strain>
    </source>
</reference>
<feature type="signal peptide" evidence="1">
    <location>
        <begin position="1"/>
        <end position="23"/>
    </location>
</feature>
<dbReference type="KEGG" id="lpil:LIP_1096"/>
<organism evidence="2 3">
    <name type="scientific">Limnochorda pilosa</name>
    <dbReference type="NCBI Taxonomy" id="1555112"/>
    <lineage>
        <taxon>Bacteria</taxon>
        <taxon>Bacillati</taxon>
        <taxon>Bacillota</taxon>
        <taxon>Limnochordia</taxon>
        <taxon>Limnochordales</taxon>
        <taxon>Limnochordaceae</taxon>
        <taxon>Limnochorda</taxon>
    </lineage>
</organism>
<reference evidence="3" key="2">
    <citation type="journal article" date="2016" name="Int. J. Syst. Evol. Microbiol.">
        <title>Complete genome sequence and cell structure of Limnochorda pilosa, a Gram-negative spore-former within the phylum Firmicutes.</title>
        <authorList>
            <person name="Watanabe M."/>
            <person name="Kojima H."/>
            <person name="Fukui M."/>
        </authorList>
    </citation>
    <scope>NUCLEOTIDE SEQUENCE [LARGE SCALE GENOMIC DNA]</scope>
    <source>
        <strain evidence="3">HC45</strain>
    </source>
</reference>
<evidence type="ECO:0000313" key="3">
    <source>
        <dbReference type="Proteomes" id="UP000065807"/>
    </source>
</evidence>
<evidence type="ECO:0000256" key="1">
    <source>
        <dbReference type="SAM" id="SignalP"/>
    </source>
</evidence>
<dbReference type="STRING" id="1555112.LIP_1096"/>
<sequence length="293" mass="30944">MIAIRILGALLLFSLLFPAVARAQDPSGTAPLTAFGLGARPLGMAGAFTALADDANALYYNPAGLATLRTAQLTSLYASPFGLFDSYALGVAWPGFGAAYLSYRVDDIPATDPMGNPSGPDLAASEQLLILSYAHAFNPADHLALSLKYDHQALGSETGSGFALDAGILSSPPGTPYRLGLTFRNLGGRMRYSTGSSDAFDPAVVLGLAYAAERLTVALDQELPGPLRVGAEYRTASFVTLRAGLRWEEQLRLNHVTYTGGLGLDLGSVSVQYAYEQPPLLGGTHRLSLEVRF</sequence>
<protein>
    <recommendedName>
        <fullName evidence="4">PorV/PorQ family protein</fullName>
    </recommendedName>
</protein>
<keyword evidence="3" id="KW-1185">Reference proteome</keyword>
<dbReference type="EMBL" id="AP014924">
    <property type="protein sequence ID" value="BAS26953.1"/>
    <property type="molecule type" value="Genomic_DNA"/>
</dbReference>
<evidence type="ECO:0000313" key="2">
    <source>
        <dbReference type="EMBL" id="BAS26953.1"/>
    </source>
</evidence>
<gene>
    <name evidence="2" type="ORF">LIP_1096</name>
</gene>
<dbReference type="Gene3D" id="2.40.160.60">
    <property type="entry name" value="Outer membrane protein transport protein (OMPP1/FadL/TodX)"/>
    <property type="match status" value="1"/>
</dbReference>
<accession>A0A0K2SIL4</accession>
<proteinExistence type="predicted"/>
<dbReference type="Proteomes" id="UP000065807">
    <property type="component" value="Chromosome"/>
</dbReference>
<keyword evidence="1" id="KW-0732">Signal</keyword>
<feature type="chain" id="PRO_5005486937" description="PorV/PorQ family protein" evidence="1">
    <location>
        <begin position="24"/>
        <end position="293"/>
    </location>
</feature>
<dbReference type="AlphaFoldDB" id="A0A0K2SIL4"/>
<evidence type="ECO:0008006" key="4">
    <source>
        <dbReference type="Google" id="ProtNLM"/>
    </source>
</evidence>
<name>A0A0K2SIL4_LIMPI</name>
<dbReference type="SUPFAM" id="SSF56935">
    <property type="entry name" value="Porins"/>
    <property type="match status" value="1"/>
</dbReference>